<organism evidence="5 6">
    <name type="scientific">Trametes coccinea (strain BRFM310)</name>
    <name type="common">Pycnoporus coccineus</name>
    <dbReference type="NCBI Taxonomy" id="1353009"/>
    <lineage>
        <taxon>Eukaryota</taxon>
        <taxon>Fungi</taxon>
        <taxon>Dikarya</taxon>
        <taxon>Basidiomycota</taxon>
        <taxon>Agaricomycotina</taxon>
        <taxon>Agaricomycetes</taxon>
        <taxon>Polyporales</taxon>
        <taxon>Polyporaceae</taxon>
        <taxon>Trametes</taxon>
    </lineage>
</organism>
<evidence type="ECO:0000313" key="6">
    <source>
        <dbReference type="Proteomes" id="UP000193067"/>
    </source>
</evidence>
<feature type="region of interest" description="Disordered" evidence="4">
    <location>
        <begin position="1153"/>
        <end position="1198"/>
    </location>
</feature>
<dbReference type="GO" id="GO:0005730">
    <property type="term" value="C:nucleolus"/>
    <property type="evidence" value="ECO:0007669"/>
    <property type="project" value="InterPro"/>
</dbReference>
<gene>
    <name evidence="5" type="ORF">PYCCODRAFT_1398437</name>
</gene>
<feature type="region of interest" description="Disordered" evidence="4">
    <location>
        <begin position="669"/>
        <end position="688"/>
    </location>
</feature>
<dbReference type="EMBL" id="KZ084148">
    <property type="protein sequence ID" value="OSC97628.1"/>
    <property type="molecule type" value="Genomic_DNA"/>
</dbReference>
<evidence type="ECO:0008006" key="7">
    <source>
        <dbReference type="Google" id="ProtNLM"/>
    </source>
</evidence>
<dbReference type="PANTHER" id="PTHR13213:SF2">
    <property type="entry name" value="MYB-BINDING PROTEIN 1A"/>
    <property type="match status" value="1"/>
</dbReference>
<accession>A0A1Y2I916</accession>
<dbReference type="GO" id="GO:0006355">
    <property type="term" value="P:regulation of DNA-templated transcription"/>
    <property type="evidence" value="ECO:0007669"/>
    <property type="project" value="InterPro"/>
</dbReference>
<evidence type="ECO:0000256" key="4">
    <source>
        <dbReference type="SAM" id="MobiDB-lite"/>
    </source>
</evidence>
<feature type="compositionally biased region" description="Basic residues" evidence="4">
    <location>
        <begin position="1185"/>
        <end position="1198"/>
    </location>
</feature>
<evidence type="ECO:0000256" key="2">
    <source>
        <dbReference type="ARBA" id="ARBA00006809"/>
    </source>
</evidence>
<evidence type="ECO:0000313" key="5">
    <source>
        <dbReference type="EMBL" id="OSC97628.1"/>
    </source>
</evidence>
<feature type="region of interest" description="Disordered" evidence="4">
    <location>
        <begin position="38"/>
        <end position="62"/>
    </location>
</feature>
<dbReference type="InterPro" id="IPR016024">
    <property type="entry name" value="ARM-type_fold"/>
</dbReference>
<feature type="compositionally biased region" description="Acidic residues" evidence="4">
    <location>
        <begin position="746"/>
        <end position="794"/>
    </location>
</feature>
<dbReference type="Proteomes" id="UP000193067">
    <property type="component" value="Unassembled WGS sequence"/>
</dbReference>
<dbReference type="OrthoDB" id="342531at2759"/>
<dbReference type="STRING" id="1353009.A0A1Y2I916"/>
<sequence length="1198" mass="133037">MSTTLPLFWHLSSANKKERLDASVKLISALEHFQSKFVPKESAETSEDEEDGGKDPKSDGLDALNAQDVSYSIRRLIRGLASPRESSRLGFAVALTELLSRIDTVTCSQIVKIVLESSKTQGSMTGQEERDMLFARLFGLTAVIQSGLLLRDTTLPSSSTVASDLDSYKEVLAQLLALGEKKSWLRESVWWSIGLAVDALIASNVSWKEEAVDATVSAIYSEVKAWTPEKVALTLKLQAAYPSRDWKKLLAPTFKNPDLLSTGNLATLARILKESDADEDQETDVPKSGSWKPQVHFVWDMLLDQVLPQAENGRASKGSFPEFFRIVVDESLFASTSSPERKYWGFQVFQKALPRVSADDMPMLFTKNFMRSWINHLSNSDRYLHKAARQVVTDIQNVVKSNPRIGFSLILQLTGVNGSRQFDKLTKTKTVESVLTSMDSEGIQSYIDYLLKQVDDESSPETTDIQALNTRRAWVIEQLAALIRNGAIPKDDAWIQTILDWLVVHGLFIPTKKAEKSPILALRSVPTPAFSEELRKNSRERLLGCLAELTAQTTLVKDGDKAAKLAAVASDGRFWVSRVLSTIEQLQKDTKHVRPLSEVDEDEAELLQKAHQLLARLKDVPEENRETAKGVELLLSSTLVHHYCAEEDDADTETLESCVDGASRLFPAESKKSKKSRKSMGEDKGKEKELPAPIDVLVDAVIGFLEKGTAYMRAVANQVFSLLSGAVQESTIDLILTQLERRDPEELMADEDEDVEMDDEEEQEDEEAEDDESSSSSSSDDEDEEEDEEVNEEADLELRRKIEEALRVNGIAAATGESDDESEEELMDDDQMLAIDEQLAAAFRARAGEKGRRKDVDAQREATHFKNRVLDLVDVFVKKQPTSPLILRVIFPLVELIVGSGPDEKQLADKATGILRNRIGKSKDVPTSVSKEDVAKTLEELHILARKASTGDILSTLNQCSIYLTRVLLHHDAQEPVQKAYRESLVDFVARKASRLNPPFINDFIKRYPQAAWNIRDDLVKAPSKALNGFRQAQAFQFVSTLVNQLQALGDRKNEILAFMPELRQAILDTLSNACTGESSLTPAHAKEILKLALLSVRQTKRFTSSADEASSIWEPSKWSDLSSKLASSDRFKASVGLQAMCKQLIQLLQESNTAGTKASGKQKAAKRKADEVAAEDEGTAASGKKAKHKKARKEKSG</sequence>
<dbReference type="GO" id="GO:0000182">
    <property type="term" value="F:rDNA binding"/>
    <property type="evidence" value="ECO:0007669"/>
    <property type="project" value="TreeGrafter"/>
</dbReference>
<evidence type="ECO:0000256" key="3">
    <source>
        <dbReference type="ARBA" id="ARBA00023242"/>
    </source>
</evidence>
<proteinExistence type="inferred from homology"/>
<dbReference type="InterPro" id="IPR007015">
    <property type="entry name" value="DNA_pol_V/MYBBP1A"/>
</dbReference>
<dbReference type="SUPFAM" id="SSF48371">
    <property type="entry name" value="ARM repeat"/>
    <property type="match status" value="1"/>
</dbReference>
<name>A0A1Y2I916_TRAC3</name>
<evidence type="ECO:0000256" key="1">
    <source>
        <dbReference type="ARBA" id="ARBA00004123"/>
    </source>
</evidence>
<comment type="similarity">
    <text evidence="2">Belongs to the MYBBP1A family.</text>
</comment>
<dbReference type="AlphaFoldDB" id="A0A1Y2I916"/>
<dbReference type="PANTHER" id="PTHR13213">
    <property type="entry name" value="MYB-BINDING PROTEIN 1A FAMILY MEMBER"/>
    <property type="match status" value="1"/>
</dbReference>
<reference evidence="5 6" key="1">
    <citation type="journal article" date="2015" name="Biotechnol. Biofuels">
        <title>Enhanced degradation of softwood versus hardwood by the white-rot fungus Pycnoporus coccineus.</title>
        <authorList>
            <person name="Couturier M."/>
            <person name="Navarro D."/>
            <person name="Chevret D."/>
            <person name="Henrissat B."/>
            <person name="Piumi F."/>
            <person name="Ruiz-Duenas F.J."/>
            <person name="Martinez A.T."/>
            <person name="Grigoriev I.V."/>
            <person name="Riley R."/>
            <person name="Lipzen A."/>
            <person name="Berrin J.G."/>
            <person name="Master E.R."/>
            <person name="Rosso M.N."/>
        </authorList>
    </citation>
    <scope>NUCLEOTIDE SEQUENCE [LARGE SCALE GENOMIC DNA]</scope>
    <source>
        <strain evidence="5 6">BRFM310</strain>
    </source>
</reference>
<protein>
    <recommendedName>
        <fullName evidence="7">DNA polymerase phi-domain-containing protein</fullName>
    </recommendedName>
</protein>
<comment type="subcellular location">
    <subcellularLocation>
        <location evidence="1">Nucleus</location>
    </subcellularLocation>
</comment>
<keyword evidence="6" id="KW-1185">Reference proteome</keyword>
<feature type="region of interest" description="Disordered" evidence="4">
    <location>
        <begin position="743"/>
        <end position="794"/>
    </location>
</feature>
<dbReference type="Pfam" id="PF04931">
    <property type="entry name" value="DNA_pol_phi"/>
    <property type="match status" value="1"/>
</dbReference>
<feature type="compositionally biased region" description="Basic and acidic residues" evidence="4">
    <location>
        <begin position="679"/>
        <end position="688"/>
    </location>
</feature>
<keyword evidence="3" id="KW-0539">Nucleus</keyword>